<dbReference type="OrthoDB" id="9810154at2"/>
<dbReference type="RefSeq" id="WP_088921232.1">
    <property type="nucleotide sequence ID" value="NZ_CP018632.1"/>
</dbReference>
<dbReference type="EC" id="5.4.2.11" evidence="2"/>
<dbReference type="Gene3D" id="3.40.50.1240">
    <property type="entry name" value="Phosphoglycerate mutase-like"/>
    <property type="match status" value="1"/>
</dbReference>
<dbReference type="Proteomes" id="UP000250079">
    <property type="component" value="Chromosome"/>
</dbReference>
<evidence type="ECO:0000313" key="3">
    <source>
        <dbReference type="Proteomes" id="UP000250079"/>
    </source>
</evidence>
<dbReference type="SMART" id="SM00855">
    <property type="entry name" value="PGAM"/>
    <property type="match status" value="1"/>
</dbReference>
<dbReference type="Pfam" id="PF00300">
    <property type="entry name" value="His_Phos_1"/>
    <property type="match status" value="1"/>
</dbReference>
<dbReference type="PANTHER" id="PTHR47623">
    <property type="entry name" value="OS09G0287300 PROTEIN"/>
    <property type="match status" value="1"/>
</dbReference>
<dbReference type="KEGG" id="gai:IMCC3135_32075"/>
<feature type="binding site" evidence="1">
    <location>
        <position position="60"/>
    </location>
    <ligand>
        <name>substrate</name>
    </ligand>
</feature>
<dbReference type="SUPFAM" id="SSF53254">
    <property type="entry name" value="Phosphoglycerate mutase-like"/>
    <property type="match status" value="1"/>
</dbReference>
<sequence>MSSQFVTLARHAKSSWKTENQADFDRPLNERGARDGHTMARRLLNRQCIPDLLLCSSARRAQETAAFLYTELKLSEEQFELHDELYLASAGTLLDILSTVPVTVNHVMVVAHNPGLEALSDLLAGRTLPPLPTLGIRQFAVSSIRELGSYKNNAAHSDTHKADPVSPAKLVFEDYPKADRGDL</sequence>
<dbReference type="PANTHER" id="PTHR47623:SF1">
    <property type="entry name" value="OS09G0287300 PROTEIN"/>
    <property type="match status" value="1"/>
</dbReference>
<accession>A0A2Z2P1N4</accession>
<keyword evidence="2" id="KW-0413">Isomerase</keyword>
<dbReference type="InterPro" id="IPR029033">
    <property type="entry name" value="His_PPase_superfam"/>
</dbReference>
<keyword evidence="3" id="KW-1185">Reference proteome</keyword>
<proteinExistence type="predicted"/>
<reference evidence="2 3" key="1">
    <citation type="submission" date="2016-12" db="EMBL/GenBank/DDBJ databases">
        <authorList>
            <person name="Song W.-J."/>
            <person name="Kurnit D.M."/>
        </authorList>
    </citation>
    <scope>NUCLEOTIDE SEQUENCE [LARGE SCALE GENOMIC DNA]</scope>
    <source>
        <strain evidence="2 3">IMCC3135</strain>
    </source>
</reference>
<dbReference type="CDD" id="cd07067">
    <property type="entry name" value="HP_PGM_like"/>
    <property type="match status" value="1"/>
</dbReference>
<organism evidence="2 3">
    <name type="scientific">Granulosicoccus antarcticus IMCC3135</name>
    <dbReference type="NCBI Taxonomy" id="1192854"/>
    <lineage>
        <taxon>Bacteria</taxon>
        <taxon>Pseudomonadati</taxon>
        <taxon>Pseudomonadota</taxon>
        <taxon>Gammaproteobacteria</taxon>
        <taxon>Chromatiales</taxon>
        <taxon>Granulosicoccaceae</taxon>
        <taxon>Granulosicoccus</taxon>
    </lineage>
</organism>
<name>A0A2Z2P1N4_9GAMM</name>
<dbReference type="GO" id="GO:0004619">
    <property type="term" value="F:phosphoglycerate mutase activity"/>
    <property type="evidence" value="ECO:0007669"/>
    <property type="project" value="UniProtKB-EC"/>
</dbReference>
<evidence type="ECO:0000313" key="2">
    <source>
        <dbReference type="EMBL" id="ASJ76461.1"/>
    </source>
</evidence>
<evidence type="ECO:0000256" key="1">
    <source>
        <dbReference type="PIRSR" id="PIRSR613078-2"/>
    </source>
</evidence>
<dbReference type="EMBL" id="CP018632">
    <property type="protein sequence ID" value="ASJ76461.1"/>
    <property type="molecule type" value="Genomic_DNA"/>
</dbReference>
<protein>
    <submittedName>
        <fullName evidence="2">2,3-bisphosphoglycerate-dependent phosphoglycerate mutase</fullName>
        <ecNumber evidence="2">5.4.2.11</ecNumber>
    </submittedName>
</protein>
<dbReference type="InterPro" id="IPR013078">
    <property type="entry name" value="His_Pase_superF_clade-1"/>
</dbReference>
<gene>
    <name evidence="2" type="primary">gpmA</name>
    <name evidence="2" type="ORF">IMCC3135_32075</name>
</gene>
<dbReference type="AlphaFoldDB" id="A0A2Z2P1N4"/>